<dbReference type="AlphaFoldDB" id="A0A379E7Q9"/>
<evidence type="ECO:0000313" key="1">
    <source>
        <dbReference type="EMBL" id="SUB88706.1"/>
    </source>
</evidence>
<accession>A0A379E7Q9</accession>
<reference evidence="1 2" key="1">
    <citation type="submission" date="2018-06" db="EMBL/GenBank/DDBJ databases">
        <authorList>
            <consortium name="Pathogen Informatics"/>
            <person name="Doyle S."/>
        </authorList>
    </citation>
    <scope>NUCLEOTIDE SEQUENCE [LARGE SCALE GENOMIC DNA]</scope>
    <source>
        <strain evidence="1 2">NCTC11632</strain>
    </source>
</reference>
<gene>
    <name evidence="1" type="ORF">NCTC11632_00778</name>
</gene>
<proteinExistence type="predicted"/>
<organism evidence="1 2">
    <name type="scientific">Porphyromonas macacae</name>
    <dbReference type="NCBI Taxonomy" id="28115"/>
    <lineage>
        <taxon>Bacteria</taxon>
        <taxon>Pseudomonadati</taxon>
        <taxon>Bacteroidota</taxon>
        <taxon>Bacteroidia</taxon>
        <taxon>Bacteroidales</taxon>
        <taxon>Porphyromonadaceae</taxon>
        <taxon>Porphyromonas</taxon>
    </lineage>
</organism>
<dbReference type="Proteomes" id="UP000254156">
    <property type="component" value="Unassembled WGS sequence"/>
</dbReference>
<evidence type="ECO:0000313" key="2">
    <source>
        <dbReference type="Proteomes" id="UP000254156"/>
    </source>
</evidence>
<name>A0A379E7Q9_9PORP</name>
<dbReference type="EMBL" id="UGTF01000002">
    <property type="protein sequence ID" value="SUB88706.1"/>
    <property type="molecule type" value="Genomic_DNA"/>
</dbReference>
<protein>
    <submittedName>
        <fullName evidence="1">Uncharacterized protein</fullName>
    </submittedName>
</protein>
<sequence>MFQIFRNYKEILEISYFYRMQIIPQGSMNICMLSKAIGEIMITKRGED</sequence>